<dbReference type="AlphaFoldDB" id="A0AA38FY18"/>
<keyword evidence="1" id="KW-0472">Membrane</keyword>
<accession>A0AA38FY18</accession>
<feature type="transmembrane region" description="Helical" evidence="1">
    <location>
        <begin position="43"/>
        <end position="67"/>
    </location>
</feature>
<keyword evidence="1" id="KW-0812">Transmembrane</keyword>
<name>A0AA38FY18_TAXCH</name>
<feature type="non-terminal residue" evidence="2">
    <location>
        <position position="1"/>
    </location>
</feature>
<reference evidence="2 3" key="1">
    <citation type="journal article" date="2021" name="Nat. Plants">
        <title>The Taxus genome provides insights into paclitaxel biosynthesis.</title>
        <authorList>
            <person name="Xiong X."/>
            <person name="Gou J."/>
            <person name="Liao Q."/>
            <person name="Li Y."/>
            <person name="Zhou Q."/>
            <person name="Bi G."/>
            <person name="Li C."/>
            <person name="Du R."/>
            <person name="Wang X."/>
            <person name="Sun T."/>
            <person name="Guo L."/>
            <person name="Liang H."/>
            <person name="Lu P."/>
            <person name="Wu Y."/>
            <person name="Zhang Z."/>
            <person name="Ro D.K."/>
            <person name="Shang Y."/>
            <person name="Huang S."/>
            <person name="Yan J."/>
        </authorList>
    </citation>
    <scope>NUCLEOTIDE SEQUENCE [LARGE SCALE GENOMIC DNA]</scope>
    <source>
        <strain evidence="2">Ta-2019</strain>
    </source>
</reference>
<proteinExistence type="predicted"/>
<sequence>NGVTTTDLVEITIEETSGGEETTNSWREGSDCRGVRLPSSPTLSSMSCSFTVTKIPLIILAIIILWYGQSIVDLVGR</sequence>
<comment type="caution">
    <text evidence="2">The sequence shown here is derived from an EMBL/GenBank/DDBJ whole genome shotgun (WGS) entry which is preliminary data.</text>
</comment>
<gene>
    <name evidence="2" type="ORF">KI387_027997</name>
</gene>
<keyword evidence="3" id="KW-1185">Reference proteome</keyword>
<organism evidence="2 3">
    <name type="scientific">Taxus chinensis</name>
    <name type="common">Chinese yew</name>
    <name type="synonym">Taxus wallichiana var. chinensis</name>
    <dbReference type="NCBI Taxonomy" id="29808"/>
    <lineage>
        <taxon>Eukaryota</taxon>
        <taxon>Viridiplantae</taxon>
        <taxon>Streptophyta</taxon>
        <taxon>Embryophyta</taxon>
        <taxon>Tracheophyta</taxon>
        <taxon>Spermatophyta</taxon>
        <taxon>Pinopsida</taxon>
        <taxon>Pinidae</taxon>
        <taxon>Conifers II</taxon>
        <taxon>Cupressales</taxon>
        <taxon>Taxaceae</taxon>
        <taxon>Taxus</taxon>
    </lineage>
</organism>
<dbReference type="EMBL" id="JAHRHJ020000006">
    <property type="protein sequence ID" value="KAH9312962.1"/>
    <property type="molecule type" value="Genomic_DNA"/>
</dbReference>
<evidence type="ECO:0000313" key="3">
    <source>
        <dbReference type="Proteomes" id="UP000824469"/>
    </source>
</evidence>
<dbReference type="Proteomes" id="UP000824469">
    <property type="component" value="Unassembled WGS sequence"/>
</dbReference>
<keyword evidence="1" id="KW-1133">Transmembrane helix</keyword>
<feature type="non-terminal residue" evidence="2">
    <location>
        <position position="77"/>
    </location>
</feature>
<evidence type="ECO:0000256" key="1">
    <source>
        <dbReference type="SAM" id="Phobius"/>
    </source>
</evidence>
<evidence type="ECO:0000313" key="2">
    <source>
        <dbReference type="EMBL" id="KAH9312962.1"/>
    </source>
</evidence>
<protein>
    <submittedName>
        <fullName evidence="2">Uncharacterized protein</fullName>
    </submittedName>
</protein>